<dbReference type="InterPro" id="IPR000866">
    <property type="entry name" value="AhpC/TSA"/>
</dbReference>
<dbReference type="InterPro" id="IPR001478">
    <property type="entry name" value="PDZ"/>
</dbReference>
<dbReference type="PROSITE" id="PS51352">
    <property type="entry name" value="THIOREDOXIN_2"/>
    <property type="match status" value="1"/>
</dbReference>
<dbReference type="SUPFAM" id="SSF52833">
    <property type="entry name" value="Thioredoxin-like"/>
    <property type="match status" value="1"/>
</dbReference>
<dbReference type="STRING" id="869212.Turpa_1445"/>
<sequence length="264" mass="28980">MSNMKFMACSFVFVALWAPDLAAEKTGTDDKVRKPLLGVVHTQAPRGVLIQKIMPDSAAERAGLKAGDVILSVNKVEILNTRQLFTEIQKYNAGTVVAIEYMRRTRIETLQVALGERLDATSLVSERAPVIALPLLNGKSTWSLPKGKVVILDFWATWCGPCESVRHALEDFRRKKENTAVEIAGITNEDMATVKAFYRNRNPPYAILIDAANDIGLKYRVAGYPTLVVIDQEGVVRFAGFASGGGLEEALATATRLAKNSREK</sequence>
<dbReference type="PANTHER" id="PTHR42852">
    <property type="entry name" value="THIOL:DISULFIDE INTERCHANGE PROTEIN DSBE"/>
    <property type="match status" value="1"/>
</dbReference>
<dbReference type="KEGG" id="tpx:Turpa_1445"/>
<keyword evidence="6" id="KW-1185">Reference proteome</keyword>
<name>I4B486_TURPD</name>
<dbReference type="CDD" id="cd02966">
    <property type="entry name" value="TlpA_like_family"/>
    <property type="match status" value="1"/>
</dbReference>
<reference evidence="5 6" key="1">
    <citation type="submission" date="2012-06" db="EMBL/GenBank/DDBJ databases">
        <title>The complete chromosome of genome of Turneriella parva DSM 21527.</title>
        <authorList>
            <consortium name="US DOE Joint Genome Institute (JGI-PGF)"/>
            <person name="Lucas S."/>
            <person name="Han J."/>
            <person name="Lapidus A."/>
            <person name="Bruce D."/>
            <person name="Goodwin L."/>
            <person name="Pitluck S."/>
            <person name="Peters L."/>
            <person name="Kyrpides N."/>
            <person name="Mavromatis K."/>
            <person name="Ivanova N."/>
            <person name="Mikhailova N."/>
            <person name="Chertkov O."/>
            <person name="Detter J.C."/>
            <person name="Tapia R."/>
            <person name="Han C."/>
            <person name="Land M."/>
            <person name="Hauser L."/>
            <person name="Markowitz V."/>
            <person name="Cheng J.-F."/>
            <person name="Hugenholtz P."/>
            <person name="Woyke T."/>
            <person name="Wu D."/>
            <person name="Gronow S."/>
            <person name="Wellnitz S."/>
            <person name="Brambilla E."/>
            <person name="Klenk H.-P."/>
            <person name="Eisen J.A."/>
        </authorList>
    </citation>
    <scope>NUCLEOTIDE SEQUENCE [LARGE SCALE GENOMIC DNA]</scope>
    <source>
        <strain evidence="6">ATCC BAA-1111 / DSM 21527 / NCTC 11395 / H</strain>
    </source>
</reference>
<dbReference type="SUPFAM" id="SSF50156">
    <property type="entry name" value="PDZ domain-like"/>
    <property type="match status" value="1"/>
</dbReference>
<evidence type="ECO:0000256" key="1">
    <source>
        <dbReference type="ARBA" id="ARBA00023284"/>
    </source>
</evidence>
<dbReference type="Pfam" id="PF13180">
    <property type="entry name" value="PDZ_2"/>
    <property type="match status" value="1"/>
</dbReference>
<dbReference type="Proteomes" id="UP000006048">
    <property type="component" value="Chromosome"/>
</dbReference>
<dbReference type="EMBL" id="CP002959">
    <property type="protein sequence ID" value="AFM12093.1"/>
    <property type="molecule type" value="Genomic_DNA"/>
</dbReference>
<dbReference type="Gene3D" id="2.30.42.10">
    <property type="match status" value="1"/>
</dbReference>
<dbReference type="SMART" id="SM00228">
    <property type="entry name" value="PDZ"/>
    <property type="match status" value="1"/>
</dbReference>
<dbReference type="PANTHER" id="PTHR42852:SF13">
    <property type="entry name" value="PROTEIN DIPZ"/>
    <property type="match status" value="1"/>
</dbReference>
<feature type="chain" id="PRO_5003685871" evidence="2">
    <location>
        <begin position="23"/>
        <end position="264"/>
    </location>
</feature>
<dbReference type="PROSITE" id="PS50106">
    <property type="entry name" value="PDZ"/>
    <property type="match status" value="1"/>
</dbReference>
<evidence type="ECO:0000313" key="6">
    <source>
        <dbReference type="Proteomes" id="UP000006048"/>
    </source>
</evidence>
<keyword evidence="2" id="KW-0732">Signal</keyword>
<dbReference type="AlphaFoldDB" id="I4B486"/>
<evidence type="ECO:0000259" key="3">
    <source>
        <dbReference type="PROSITE" id="PS50106"/>
    </source>
</evidence>
<feature type="domain" description="Thioredoxin" evidence="4">
    <location>
        <begin position="122"/>
        <end position="256"/>
    </location>
</feature>
<dbReference type="InterPro" id="IPR036034">
    <property type="entry name" value="PDZ_sf"/>
</dbReference>
<dbReference type="Pfam" id="PF00578">
    <property type="entry name" value="AhpC-TSA"/>
    <property type="match status" value="1"/>
</dbReference>
<protein>
    <submittedName>
        <fullName evidence="5">Alkyl hydroperoxide reductase/ Thiol specific antioxidant/ Mal allergen</fullName>
    </submittedName>
</protein>
<dbReference type="GO" id="GO:0016209">
    <property type="term" value="F:antioxidant activity"/>
    <property type="evidence" value="ECO:0007669"/>
    <property type="project" value="InterPro"/>
</dbReference>
<dbReference type="HOGENOM" id="CLU_1053540_0_0_12"/>
<feature type="domain" description="PDZ" evidence="3">
    <location>
        <begin position="20"/>
        <end position="103"/>
    </location>
</feature>
<dbReference type="OrthoDB" id="9809733at2"/>
<dbReference type="PROSITE" id="PS00194">
    <property type="entry name" value="THIOREDOXIN_1"/>
    <property type="match status" value="1"/>
</dbReference>
<dbReference type="InterPro" id="IPR050553">
    <property type="entry name" value="Thioredoxin_ResA/DsbE_sf"/>
</dbReference>
<dbReference type="RefSeq" id="WP_014802607.1">
    <property type="nucleotide sequence ID" value="NC_018020.1"/>
</dbReference>
<organism evidence="5 6">
    <name type="scientific">Turneriella parva (strain ATCC BAA-1111 / DSM 21527 / NCTC 11395 / H)</name>
    <name type="common">Leptospira parva</name>
    <dbReference type="NCBI Taxonomy" id="869212"/>
    <lineage>
        <taxon>Bacteria</taxon>
        <taxon>Pseudomonadati</taxon>
        <taxon>Spirochaetota</taxon>
        <taxon>Spirochaetia</taxon>
        <taxon>Leptospirales</taxon>
        <taxon>Leptospiraceae</taxon>
        <taxon>Turneriella</taxon>
    </lineage>
</organism>
<accession>I4B486</accession>
<dbReference type="InterPro" id="IPR017937">
    <property type="entry name" value="Thioredoxin_CS"/>
</dbReference>
<dbReference type="GO" id="GO:0016491">
    <property type="term" value="F:oxidoreductase activity"/>
    <property type="evidence" value="ECO:0007669"/>
    <property type="project" value="InterPro"/>
</dbReference>
<keyword evidence="1" id="KW-0676">Redox-active center</keyword>
<dbReference type="InterPro" id="IPR036249">
    <property type="entry name" value="Thioredoxin-like_sf"/>
</dbReference>
<dbReference type="Gene3D" id="3.40.30.10">
    <property type="entry name" value="Glutaredoxin"/>
    <property type="match status" value="1"/>
</dbReference>
<gene>
    <name evidence="5" type="ordered locus">Turpa_1445</name>
</gene>
<dbReference type="InterPro" id="IPR013766">
    <property type="entry name" value="Thioredoxin_domain"/>
</dbReference>
<evidence type="ECO:0000259" key="4">
    <source>
        <dbReference type="PROSITE" id="PS51352"/>
    </source>
</evidence>
<evidence type="ECO:0000313" key="5">
    <source>
        <dbReference type="EMBL" id="AFM12093.1"/>
    </source>
</evidence>
<proteinExistence type="predicted"/>
<feature type="signal peptide" evidence="2">
    <location>
        <begin position="1"/>
        <end position="22"/>
    </location>
</feature>
<evidence type="ECO:0000256" key="2">
    <source>
        <dbReference type="SAM" id="SignalP"/>
    </source>
</evidence>